<dbReference type="Proteomes" id="UP000521943">
    <property type="component" value="Unassembled WGS sequence"/>
</dbReference>
<organism evidence="6 7">
    <name type="scientific">Ephemerocybe angulata</name>
    <dbReference type="NCBI Taxonomy" id="980116"/>
    <lineage>
        <taxon>Eukaryota</taxon>
        <taxon>Fungi</taxon>
        <taxon>Dikarya</taxon>
        <taxon>Basidiomycota</taxon>
        <taxon>Agaricomycotina</taxon>
        <taxon>Agaricomycetes</taxon>
        <taxon>Agaricomycetidae</taxon>
        <taxon>Agaricales</taxon>
        <taxon>Agaricineae</taxon>
        <taxon>Psathyrellaceae</taxon>
        <taxon>Ephemerocybe</taxon>
    </lineage>
</organism>
<dbReference type="PANTHER" id="PTHR14577">
    <property type="entry name" value="NUCLEOLAR PROTEIN 12"/>
    <property type="match status" value="1"/>
</dbReference>
<evidence type="ECO:0000256" key="4">
    <source>
        <dbReference type="ARBA" id="ARBA00023242"/>
    </source>
</evidence>
<proteinExistence type="inferred from homology"/>
<dbReference type="Pfam" id="PF09805">
    <property type="entry name" value="Nop25"/>
    <property type="match status" value="1"/>
</dbReference>
<dbReference type="InterPro" id="IPR019186">
    <property type="entry name" value="Nucleolar_protein_12"/>
</dbReference>
<feature type="compositionally biased region" description="Basic residues" evidence="5">
    <location>
        <begin position="179"/>
        <end position="193"/>
    </location>
</feature>
<comment type="caution">
    <text evidence="6">The sequence shown here is derived from an EMBL/GenBank/DDBJ whole genome shotgun (WGS) entry which is preliminary data.</text>
</comment>
<comment type="similarity">
    <text evidence="2">Belongs to the RRP17 family.</text>
</comment>
<dbReference type="OrthoDB" id="551633at2759"/>
<evidence type="ECO:0000256" key="5">
    <source>
        <dbReference type="SAM" id="MobiDB-lite"/>
    </source>
</evidence>
<dbReference type="EMBL" id="JACGCI010000013">
    <property type="protein sequence ID" value="KAF6760241.1"/>
    <property type="molecule type" value="Genomic_DNA"/>
</dbReference>
<evidence type="ECO:0000313" key="7">
    <source>
        <dbReference type="Proteomes" id="UP000521943"/>
    </source>
</evidence>
<evidence type="ECO:0000256" key="2">
    <source>
        <dbReference type="ARBA" id="ARBA00007175"/>
    </source>
</evidence>
<keyword evidence="7" id="KW-1185">Reference proteome</keyword>
<feature type="compositionally biased region" description="Acidic residues" evidence="5">
    <location>
        <begin position="102"/>
        <end position="111"/>
    </location>
</feature>
<evidence type="ECO:0000313" key="6">
    <source>
        <dbReference type="EMBL" id="KAF6760241.1"/>
    </source>
</evidence>
<reference evidence="6 7" key="1">
    <citation type="submission" date="2020-07" db="EMBL/GenBank/DDBJ databases">
        <title>Comparative genomics of pyrophilous fungi reveals a link between fire events and developmental genes.</title>
        <authorList>
            <consortium name="DOE Joint Genome Institute"/>
            <person name="Steindorff A.S."/>
            <person name="Carver A."/>
            <person name="Calhoun S."/>
            <person name="Stillman K."/>
            <person name="Liu H."/>
            <person name="Lipzen A."/>
            <person name="Pangilinan J."/>
            <person name="Labutti K."/>
            <person name="Bruns T.D."/>
            <person name="Grigoriev I.V."/>
        </authorList>
    </citation>
    <scope>NUCLEOTIDE SEQUENCE [LARGE SCALE GENOMIC DNA]</scope>
    <source>
        <strain evidence="6 7">CBS 144469</strain>
    </source>
</reference>
<sequence>MVNNLAALTQSHKAIAAKKNARRTQVKEVIFDDEARREFLTGFHKRKKAKADAARKKAQDRAKEEHMEGRREARQALRVQAKENAEQVEKAYAALSGVIDGGDSDGSEDEWQGIGTSSGKDQDAEYEDEEVVATVTVVEDFDPSTLTTAEPVPAQRTSEEPSQPNSSSKPPPSHEKRGQAPKKLHKPKVREKKIRYETKAARKHQHEKQRSRQHQKAELAGGKASRKRNTGKSKR</sequence>
<evidence type="ECO:0000256" key="1">
    <source>
        <dbReference type="ARBA" id="ARBA00004604"/>
    </source>
</evidence>
<dbReference type="GO" id="GO:0005730">
    <property type="term" value="C:nucleolus"/>
    <property type="evidence" value="ECO:0007669"/>
    <property type="project" value="UniProtKB-SubCell"/>
</dbReference>
<gene>
    <name evidence="6" type="ORF">DFP72DRAFT_100578</name>
</gene>
<comment type="subcellular location">
    <subcellularLocation>
        <location evidence="1">Nucleus</location>
        <location evidence="1">Nucleolus</location>
    </subcellularLocation>
</comment>
<feature type="compositionally biased region" description="Basic residues" evidence="5">
    <location>
        <begin position="201"/>
        <end position="214"/>
    </location>
</feature>
<feature type="compositionally biased region" description="Basic residues" evidence="5">
    <location>
        <begin position="224"/>
        <end position="235"/>
    </location>
</feature>
<keyword evidence="3" id="KW-0175">Coiled coil</keyword>
<accession>A0A8H6I7G3</accession>
<feature type="region of interest" description="Disordered" evidence="5">
    <location>
        <begin position="96"/>
        <end position="235"/>
    </location>
</feature>
<dbReference type="GO" id="GO:0019843">
    <property type="term" value="F:rRNA binding"/>
    <property type="evidence" value="ECO:0007669"/>
    <property type="project" value="TreeGrafter"/>
</dbReference>
<name>A0A8H6I7G3_9AGAR</name>
<dbReference type="AlphaFoldDB" id="A0A8H6I7G3"/>
<feature type="region of interest" description="Disordered" evidence="5">
    <location>
        <begin position="50"/>
        <end position="73"/>
    </location>
</feature>
<protein>
    <submittedName>
        <fullName evidence="6">Nucleolar protein 12-domain-containing protein</fullName>
    </submittedName>
</protein>
<keyword evidence="4" id="KW-0539">Nucleus</keyword>
<dbReference type="PANTHER" id="PTHR14577:SF0">
    <property type="entry name" value="NUCLEOLAR PROTEIN 12"/>
    <property type="match status" value="1"/>
</dbReference>
<evidence type="ECO:0000256" key="3">
    <source>
        <dbReference type="ARBA" id="ARBA00023054"/>
    </source>
</evidence>